<dbReference type="InterPro" id="IPR016461">
    <property type="entry name" value="COMT-like"/>
</dbReference>
<organism evidence="5">
    <name type="scientific">Salvia splendens</name>
    <name type="common">Scarlet sage</name>
    <dbReference type="NCBI Taxonomy" id="180675"/>
    <lineage>
        <taxon>Eukaryota</taxon>
        <taxon>Viridiplantae</taxon>
        <taxon>Streptophyta</taxon>
        <taxon>Embryophyta</taxon>
        <taxon>Tracheophyta</taxon>
        <taxon>Spermatophyta</taxon>
        <taxon>Magnoliopsida</taxon>
        <taxon>eudicotyledons</taxon>
        <taxon>Gunneridae</taxon>
        <taxon>Pentapetalae</taxon>
        <taxon>asterids</taxon>
        <taxon>lamiids</taxon>
        <taxon>Lamiales</taxon>
        <taxon>Lamiaceae</taxon>
        <taxon>Nepetoideae</taxon>
        <taxon>Mentheae</taxon>
        <taxon>Salviinae</taxon>
        <taxon>Salvia</taxon>
        <taxon>Salvia subgen. Calosphace</taxon>
        <taxon>core Calosphace</taxon>
    </lineage>
</organism>
<evidence type="ECO:0000313" key="6">
    <source>
        <dbReference type="Proteomes" id="UP000298416"/>
    </source>
</evidence>
<proteinExistence type="predicted"/>
<keyword evidence="2" id="KW-0808">Transferase</keyword>
<dbReference type="GO" id="GO:0032259">
    <property type="term" value="P:methylation"/>
    <property type="evidence" value="ECO:0007669"/>
    <property type="project" value="UniProtKB-KW"/>
</dbReference>
<dbReference type="SUPFAM" id="SSF46785">
    <property type="entry name" value="Winged helix' DNA-binding domain"/>
    <property type="match status" value="1"/>
</dbReference>
<evidence type="ECO:0000256" key="3">
    <source>
        <dbReference type="ARBA" id="ARBA00022691"/>
    </source>
</evidence>
<dbReference type="GO" id="GO:0008757">
    <property type="term" value="F:S-adenosylmethionine-dependent methyltransferase activity"/>
    <property type="evidence" value="ECO:0007669"/>
    <property type="project" value="UniProtKB-ARBA"/>
</dbReference>
<dbReference type="AlphaFoldDB" id="A0A8X8VZP3"/>
<dbReference type="EMBL" id="PNBA02000022">
    <property type="protein sequence ID" value="KAG6385368.1"/>
    <property type="molecule type" value="Genomic_DNA"/>
</dbReference>
<accession>A0A8X8VZP3</accession>
<dbReference type="InterPro" id="IPR012967">
    <property type="entry name" value="COMT_dimerisation"/>
</dbReference>
<dbReference type="InterPro" id="IPR036390">
    <property type="entry name" value="WH_DNA-bd_sf"/>
</dbReference>
<keyword evidence="3" id="KW-0949">S-adenosyl-L-methionine</keyword>
<dbReference type="FunFam" id="1.10.10.10:FF:000357">
    <property type="entry name" value="Caffeic acid 3-O-methyltransferase"/>
    <property type="match status" value="1"/>
</dbReference>
<feature type="domain" description="O-methyltransferase dimerisation" evidence="4">
    <location>
        <begin position="14"/>
        <end position="93"/>
    </location>
</feature>
<comment type="caution">
    <text evidence="5">The sequence shown here is derived from an EMBL/GenBank/DDBJ whole genome shotgun (WGS) entry which is preliminary data.</text>
</comment>
<dbReference type="PANTHER" id="PTHR11746">
    <property type="entry name" value="O-METHYLTRANSFERASE"/>
    <property type="match status" value="1"/>
</dbReference>
<dbReference type="GO" id="GO:0009813">
    <property type="term" value="P:flavonoid biosynthetic process"/>
    <property type="evidence" value="ECO:0007669"/>
    <property type="project" value="UniProtKB-ARBA"/>
</dbReference>
<dbReference type="GO" id="GO:0046983">
    <property type="term" value="F:protein dimerization activity"/>
    <property type="evidence" value="ECO:0007669"/>
    <property type="project" value="InterPro"/>
</dbReference>
<evidence type="ECO:0000313" key="5">
    <source>
        <dbReference type="EMBL" id="KAG6385368.1"/>
    </source>
</evidence>
<sequence length="181" mass="19686">MSTEEEASTLAIKCASGAVLPLMVKTSIELDLFQLIKNAGSISAAELAAQLPTSNPGARALLKRILRLLAAHSILSCEGGDERRYALSAVGSCSPRMKKVDLKCLNEVVRAHNLHKLQVYLSRYLCNSKPYVLSVWKEKQLRLDIDDAVDDVIPVALAKKFRDRMAEGCPSTSGDDGAETE</sequence>
<evidence type="ECO:0000259" key="4">
    <source>
        <dbReference type="Pfam" id="PF08100"/>
    </source>
</evidence>
<name>A0A8X8VZP3_SALSN</name>
<dbReference type="Pfam" id="PF08100">
    <property type="entry name" value="Dimerisation"/>
    <property type="match status" value="1"/>
</dbReference>
<evidence type="ECO:0000256" key="2">
    <source>
        <dbReference type="ARBA" id="ARBA00022679"/>
    </source>
</evidence>
<reference evidence="5" key="1">
    <citation type="submission" date="2018-01" db="EMBL/GenBank/DDBJ databases">
        <authorList>
            <person name="Mao J.F."/>
        </authorList>
    </citation>
    <scope>NUCLEOTIDE SEQUENCE</scope>
    <source>
        <strain evidence="5">Huo1</strain>
        <tissue evidence="5">Leaf</tissue>
    </source>
</reference>
<dbReference type="Gene3D" id="1.10.10.10">
    <property type="entry name" value="Winged helix-like DNA-binding domain superfamily/Winged helix DNA-binding domain"/>
    <property type="match status" value="1"/>
</dbReference>
<dbReference type="InterPro" id="IPR036388">
    <property type="entry name" value="WH-like_DNA-bd_sf"/>
</dbReference>
<gene>
    <name evidence="5" type="ORF">SASPL_154202</name>
</gene>
<keyword evidence="1" id="KW-0489">Methyltransferase</keyword>
<dbReference type="Proteomes" id="UP000298416">
    <property type="component" value="Unassembled WGS sequence"/>
</dbReference>
<protein>
    <recommendedName>
        <fullName evidence="4">O-methyltransferase dimerisation domain-containing protein</fullName>
    </recommendedName>
</protein>
<reference evidence="5" key="2">
    <citation type="submission" date="2020-08" db="EMBL/GenBank/DDBJ databases">
        <title>Plant Genome Project.</title>
        <authorList>
            <person name="Zhang R.-G."/>
        </authorList>
    </citation>
    <scope>NUCLEOTIDE SEQUENCE</scope>
    <source>
        <strain evidence="5">Huo1</strain>
        <tissue evidence="5">Leaf</tissue>
    </source>
</reference>
<keyword evidence="6" id="KW-1185">Reference proteome</keyword>
<evidence type="ECO:0000256" key="1">
    <source>
        <dbReference type="ARBA" id="ARBA00022603"/>
    </source>
</evidence>